<dbReference type="InterPro" id="IPR000412">
    <property type="entry name" value="ABC_2_transport"/>
</dbReference>
<keyword evidence="4 5" id="KW-0472">Membrane</keyword>
<evidence type="ECO:0000256" key="2">
    <source>
        <dbReference type="ARBA" id="ARBA00022692"/>
    </source>
</evidence>
<comment type="caution">
    <text evidence="7">The sequence shown here is derived from an EMBL/GenBank/DDBJ whole genome shotgun (WGS) entry which is preliminary data.</text>
</comment>
<dbReference type="InterPro" id="IPR051784">
    <property type="entry name" value="Nod_factor_ABC_transporter"/>
</dbReference>
<dbReference type="InterPro" id="IPR013525">
    <property type="entry name" value="ABC2_TM"/>
</dbReference>
<dbReference type="Pfam" id="PF01061">
    <property type="entry name" value="ABC2_membrane"/>
    <property type="match status" value="1"/>
</dbReference>
<proteinExistence type="predicted"/>
<dbReference type="GO" id="GO:0043190">
    <property type="term" value="C:ATP-binding cassette (ABC) transporter complex"/>
    <property type="evidence" value="ECO:0007669"/>
    <property type="project" value="InterPro"/>
</dbReference>
<reference evidence="7" key="2">
    <citation type="submission" date="2020-09" db="EMBL/GenBank/DDBJ databases">
        <authorList>
            <person name="Sun Q."/>
            <person name="Zhou Y."/>
        </authorList>
    </citation>
    <scope>NUCLEOTIDE SEQUENCE</scope>
    <source>
        <strain evidence="7">CGMCC 1.14988</strain>
    </source>
</reference>
<accession>A0A8J3A9K6</accession>
<evidence type="ECO:0000256" key="3">
    <source>
        <dbReference type="ARBA" id="ARBA00022989"/>
    </source>
</evidence>
<gene>
    <name evidence="7" type="ORF">GCM10011354_25150</name>
</gene>
<organism evidence="7 8">
    <name type="scientific">Egicoccus halophilus</name>
    <dbReference type="NCBI Taxonomy" id="1670830"/>
    <lineage>
        <taxon>Bacteria</taxon>
        <taxon>Bacillati</taxon>
        <taxon>Actinomycetota</taxon>
        <taxon>Nitriliruptoria</taxon>
        <taxon>Egicoccales</taxon>
        <taxon>Egicoccaceae</taxon>
        <taxon>Egicoccus</taxon>
    </lineage>
</organism>
<evidence type="ECO:0000256" key="1">
    <source>
        <dbReference type="ARBA" id="ARBA00004141"/>
    </source>
</evidence>
<dbReference type="AlphaFoldDB" id="A0A8J3A9K6"/>
<keyword evidence="2 5" id="KW-0812">Transmembrane</keyword>
<feature type="transmembrane region" description="Helical" evidence="5">
    <location>
        <begin position="71"/>
        <end position="93"/>
    </location>
</feature>
<dbReference type="PIRSF" id="PIRSF006648">
    <property type="entry name" value="DrrB"/>
    <property type="match status" value="1"/>
</dbReference>
<sequence>MTRPAPEAGTVDRRTPLARAVLAQAAMELRLLLRSGESLLVTLGIPLGILGFFSVVEVLPTGDVPAVEFLVPGALAISVAATGLVAVAIQTAFERKYGVLKRLGGTPLPRWGFLVAKGLAVACVLAVQAVLVVALAVGALGWSPQGGALLAPVAVLVGAITFTALGLLMAGTLRAEATLALSNALFLVLLVVSGVAFDADALPATLAAIGRALPVGALGEVLRAAFAGEGLAGGALAVVAGWGAVAVALAARRFRWEP</sequence>
<keyword evidence="8" id="KW-1185">Reference proteome</keyword>
<feature type="transmembrane region" description="Helical" evidence="5">
    <location>
        <begin position="177"/>
        <end position="197"/>
    </location>
</feature>
<evidence type="ECO:0000256" key="5">
    <source>
        <dbReference type="SAM" id="Phobius"/>
    </source>
</evidence>
<feature type="transmembrane region" description="Helical" evidence="5">
    <location>
        <begin position="39"/>
        <end position="59"/>
    </location>
</feature>
<keyword evidence="3 5" id="KW-1133">Transmembrane helix</keyword>
<name>A0A8J3A9K6_9ACTN</name>
<dbReference type="EMBL" id="BMHA01000009">
    <property type="protein sequence ID" value="GGI07650.1"/>
    <property type="molecule type" value="Genomic_DNA"/>
</dbReference>
<dbReference type="RefSeq" id="WP_205745357.1">
    <property type="nucleotide sequence ID" value="NZ_BMHA01000009.1"/>
</dbReference>
<dbReference type="PANTHER" id="PTHR43229">
    <property type="entry name" value="NODULATION PROTEIN J"/>
    <property type="match status" value="1"/>
</dbReference>
<feature type="domain" description="ABC-2 type transporter transmembrane" evidence="6">
    <location>
        <begin position="28"/>
        <end position="226"/>
    </location>
</feature>
<feature type="transmembrane region" description="Helical" evidence="5">
    <location>
        <begin position="148"/>
        <end position="170"/>
    </location>
</feature>
<evidence type="ECO:0000256" key="4">
    <source>
        <dbReference type="ARBA" id="ARBA00023136"/>
    </source>
</evidence>
<dbReference type="PANTHER" id="PTHR43229:SF2">
    <property type="entry name" value="NODULATION PROTEIN J"/>
    <property type="match status" value="1"/>
</dbReference>
<feature type="transmembrane region" description="Helical" evidence="5">
    <location>
        <begin position="114"/>
        <end position="142"/>
    </location>
</feature>
<feature type="transmembrane region" description="Helical" evidence="5">
    <location>
        <begin position="231"/>
        <end position="251"/>
    </location>
</feature>
<evidence type="ECO:0000259" key="6">
    <source>
        <dbReference type="Pfam" id="PF01061"/>
    </source>
</evidence>
<dbReference type="GO" id="GO:0140359">
    <property type="term" value="F:ABC-type transporter activity"/>
    <property type="evidence" value="ECO:0007669"/>
    <property type="project" value="InterPro"/>
</dbReference>
<evidence type="ECO:0000313" key="8">
    <source>
        <dbReference type="Proteomes" id="UP000650511"/>
    </source>
</evidence>
<comment type="subcellular location">
    <subcellularLocation>
        <location evidence="1">Membrane</location>
        <topology evidence="1">Multi-pass membrane protein</topology>
    </subcellularLocation>
</comment>
<reference evidence="7" key="1">
    <citation type="journal article" date="2014" name="Int. J. Syst. Evol. Microbiol.">
        <title>Complete genome sequence of Corynebacterium casei LMG S-19264T (=DSM 44701T), isolated from a smear-ripened cheese.</title>
        <authorList>
            <consortium name="US DOE Joint Genome Institute (JGI-PGF)"/>
            <person name="Walter F."/>
            <person name="Albersmeier A."/>
            <person name="Kalinowski J."/>
            <person name="Ruckert C."/>
        </authorList>
    </citation>
    <scope>NUCLEOTIDE SEQUENCE</scope>
    <source>
        <strain evidence="7">CGMCC 1.14988</strain>
    </source>
</reference>
<protein>
    <submittedName>
        <fullName evidence="7">Transport permease protein</fullName>
    </submittedName>
</protein>
<evidence type="ECO:0000313" key="7">
    <source>
        <dbReference type="EMBL" id="GGI07650.1"/>
    </source>
</evidence>
<dbReference type="Proteomes" id="UP000650511">
    <property type="component" value="Unassembled WGS sequence"/>
</dbReference>